<name>A0A4U1MI37_9BACL</name>
<dbReference type="InterPro" id="IPR025617">
    <property type="entry name" value="YqzL"/>
</dbReference>
<reference evidence="2 3" key="1">
    <citation type="submission" date="2019-04" db="EMBL/GenBank/DDBJ databases">
        <title>Genome sequence of Bacillus hwajinpoensis strain Y2.</title>
        <authorList>
            <person name="Fair J.L."/>
            <person name="Maclea K.S."/>
        </authorList>
    </citation>
    <scope>NUCLEOTIDE SEQUENCE [LARGE SCALE GENOMIC DNA]</scope>
    <source>
        <strain evidence="2 3">Y2</strain>
    </source>
</reference>
<proteinExistence type="predicted"/>
<comment type="caution">
    <text evidence="2">The sequence shown here is derived from an EMBL/GenBank/DDBJ whole genome shotgun (WGS) entry which is preliminary data.</text>
</comment>
<evidence type="ECO:0000313" key="1">
    <source>
        <dbReference type="EMBL" id="MDQ0481593.1"/>
    </source>
</evidence>
<evidence type="ECO:0000313" key="2">
    <source>
        <dbReference type="EMBL" id="TKD70165.1"/>
    </source>
</evidence>
<sequence length="45" mass="5258">MLEFTWKIFCETGNIDTYLLLKEMQTPNDEECDSLADVEEATRLT</sequence>
<evidence type="ECO:0000313" key="3">
    <source>
        <dbReference type="Proteomes" id="UP000310541"/>
    </source>
</evidence>
<dbReference type="EMBL" id="SWFM01000003">
    <property type="protein sequence ID" value="TKD70165.1"/>
    <property type="molecule type" value="Genomic_DNA"/>
</dbReference>
<dbReference type="Pfam" id="PF14006">
    <property type="entry name" value="YqzL"/>
    <property type="match status" value="1"/>
</dbReference>
<accession>A0A4U1MI37</accession>
<reference evidence="1 4" key="2">
    <citation type="submission" date="2023-07" db="EMBL/GenBank/DDBJ databases">
        <title>Genomic Encyclopedia of Type Strains, Phase IV (KMG-IV): sequencing the most valuable type-strain genomes for metagenomic binning, comparative biology and taxonomic classification.</title>
        <authorList>
            <person name="Goeker M."/>
        </authorList>
    </citation>
    <scope>NUCLEOTIDE SEQUENCE [LARGE SCALE GENOMIC DNA]</scope>
    <source>
        <strain evidence="1 4">JSM 076093</strain>
    </source>
</reference>
<evidence type="ECO:0000313" key="4">
    <source>
        <dbReference type="Proteomes" id="UP001226720"/>
    </source>
</evidence>
<dbReference type="RefSeq" id="WP_136947581.1">
    <property type="nucleotide sequence ID" value="NZ_JAQRMZ010000002.1"/>
</dbReference>
<organism evidence="2 3">
    <name type="scientific">Guptibacillus hwajinpoensis</name>
    <dbReference type="NCBI Taxonomy" id="208199"/>
    <lineage>
        <taxon>Bacteria</taxon>
        <taxon>Bacillati</taxon>
        <taxon>Bacillota</taxon>
        <taxon>Bacilli</taxon>
        <taxon>Bacillales</taxon>
        <taxon>Guptibacillaceae</taxon>
        <taxon>Guptibacillus</taxon>
    </lineage>
</organism>
<protein>
    <submittedName>
        <fullName evidence="2">YqzL family protein</fullName>
    </submittedName>
</protein>
<dbReference type="Proteomes" id="UP001226720">
    <property type="component" value="Unassembled WGS sequence"/>
</dbReference>
<dbReference type="OrthoDB" id="1650227at2"/>
<dbReference type="GeneID" id="301326266"/>
<gene>
    <name evidence="2" type="ORF">FBF83_13035</name>
    <name evidence="1" type="ORF">QO000_000546</name>
</gene>
<dbReference type="AlphaFoldDB" id="A0A4U1MI37"/>
<dbReference type="EMBL" id="JAUSWM010000001">
    <property type="protein sequence ID" value="MDQ0481593.1"/>
    <property type="molecule type" value="Genomic_DNA"/>
</dbReference>
<keyword evidence="4" id="KW-1185">Reference proteome</keyword>
<dbReference type="Proteomes" id="UP000310541">
    <property type="component" value="Unassembled WGS sequence"/>
</dbReference>